<dbReference type="KEGG" id="cyp:PCC8801_0344"/>
<protein>
    <submittedName>
        <fullName evidence="1">Uncharacterized protein</fullName>
    </submittedName>
</protein>
<dbReference type="eggNOG" id="ENOG5030R28">
    <property type="taxonomic scope" value="Bacteria"/>
</dbReference>
<organism evidence="1 2">
    <name type="scientific">Rippkaea orientalis (strain PCC 8801 / RF-1)</name>
    <name type="common">Cyanothece sp. (strain PCC 8801)</name>
    <dbReference type="NCBI Taxonomy" id="41431"/>
    <lineage>
        <taxon>Bacteria</taxon>
        <taxon>Bacillati</taxon>
        <taxon>Cyanobacteriota</taxon>
        <taxon>Cyanophyceae</taxon>
        <taxon>Oscillatoriophycideae</taxon>
        <taxon>Chroococcales</taxon>
        <taxon>Aphanothecaceae</taxon>
        <taxon>Rippkaea</taxon>
        <taxon>Rippkaea orientalis</taxon>
    </lineage>
</organism>
<proteinExistence type="predicted"/>
<sequence length="102" mass="12319">MLIFVISCNLLLTLCISYLAFRLWKLHCFLKKMTKNLTKFERCLYRLFNQAPESILQKQEGIYQLRHRYQKLLKELQTIKTILRIFNLGLRIRSRKSVSQPN</sequence>
<dbReference type="HOGENOM" id="CLU_167641_1_0_3"/>
<dbReference type="EMBL" id="CP001287">
    <property type="protein sequence ID" value="ACK64442.1"/>
    <property type="molecule type" value="Genomic_DNA"/>
</dbReference>
<gene>
    <name evidence="1" type="ordered locus">PCC8801_0344</name>
</gene>
<reference evidence="2" key="1">
    <citation type="journal article" date="2011" name="MBio">
        <title>Novel metabolic attributes of the genus Cyanothece, comprising a group of unicellular nitrogen-fixing Cyanobacteria.</title>
        <authorList>
            <person name="Bandyopadhyay A."/>
            <person name="Elvitigala T."/>
            <person name="Welsh E."/>
            <person name="Stockel J."/>
            <person name="Liberton M."/>
            <person name="Min H."/>
            <person name="Sherman L.A."/>
            <person name="Pakrasi H.B."/>
        </authorList>
    </citation>
    <scope>NUCLEOTIDE SEQUENCE [LARGE SCALE GENOMIC DNA]</scope>
    <source>
        <strain evidence="2">PCC 8801</strain>
    </source>
</reference>
<dbReference type="AlphaFoldDB" id="B7K3C2"/>
<dbReference type="RefSeq" id="WP_012593719.1">
    <property type="nucleotide sequence ID" value="NC_011726.1"/>
</dbReference>
<name>B7K3C2_RIPO1</name>
<dbReference type="Proteomes" id="UP000008204">
    <property type="component" value="Chromosome"/>
</dbReference>
<dbReference type="OrthoDB" id="582659at2"/>
<evidence type="ECO:0000313" key="1">
    <source>
        <dbReference type="EMBL" id="ACK64442.1"/>
    </source>
</evidence>
<accession>B7K3C2</accession>
<dbReference type="STRING" id="41431.PCC8801_0344"/>
<evidence type="ECO:0000313" key="2">
    <source>
        <dbReference type="Proteomes" id="UP000008204"/>
    </source>
</evidence>
<keyword evidence="2" id="KW-1185">Reference proteome</keyword>